<dbReference type="PROSITE" id="PS00211">
    <property type="entry name" value="ABC_TRANSPORTER_1"/>
    <property type="match status" value="1"/>
</dbReference>
<dbReference type="OrthoDB" id="9806726at2"/>
<dbReference type="CDD" id="cd03235">
    <property type="entry name" value="ABC_Metallic_Cations"/>
    <property type="match status" value="1"/>
</dbReference>
<dbReference type="SMART" id="SM00382">
    <property type="entry name" value="AAA"/>
    <property type="match status" value="1"/>
</dbReference>
<keyword evidence="8" id="KW-1185">Reference proteome</keyword>
<dbReference type="EMBL" id="FOOK01000041">
    <property type="protein sequence ID" value="SFG51224.1"/>
    <property type="molecule type" value="Genomic_DNA"/>
</dbReference>
<dbReference type="STRING" id="201973.SAMN04488025_14116"/>
<dbReference type="InterPro" id="IPR017871">
    <property type="entry name" value="ABC_transporter-like_CS"/>
</dbReference>
<organism evidence="7 8">
    <name type="scientific">Planifilum fulgidum</name>
    <dbReference type="NCBI Taxonomy" id="201973"/>
    <lineage>
        <taxon>Bacteria</taxon>
        <taxon>Bacillati</taxon>
        <taxon>Bacillota</taxon>
        <taxon>Bacilli</taxon>
        <taxon>Bacillales</taxon>
        <taxon>Thermoactinomycetaceae</taxon>
        <taxon>Planifilum</taxon>
    </lineage>
</organism>
<evidence type="ECO:0000256" key="5">
    <source>
        <dbReference type="SAM" id="MobiDB-lite"/>
    </source>
</evidence>
<dbReference type="GO" id="GO:0016887">
    <property type="term" value="F:ATP hydrolysis activity"/>
    <property type="evidence" value="ECO:0007669"/>
    <property type="project" value="InterPro"/>
</dbReference>
<accession>A0A1I2SEJ1</accession>
<reference evidence="7 8" key="1">
    <citation type="submission" date="2016-10" db="EMBL/GenBank/DDBJ databases">
        <authorList>
            <person name="de Groot N.N."/>
        </authorList>
    </citation>
    <scope>NUCLEOTIDE SEQUENCE [LARGE SCALE GENOMIC DNA]</scope>
    <source>
        <strain evidence="7 8">DSM 44945</strain>
    </source>
</reference>
<evidence type="ECO:0000256" key="3">
    <source>
        <dbReference type="ARBA" id="ARBA00022741"/>
    </source>
</evidence>
<name>A0A1I2SEJ1_9BACL</name>
<sequence length="257" mass="28253">MSEVVLRLSGVSFSYDRQPVLEGVDLEVAAGEFLGLIGPNGSGKSTLVRLALGRLSPDAGRVYLFGEPVEKFRKWHRIGYVSQKSNSFNLGFPATVYEVVASGLTGKLGLFRRIGAKERALIRETLERLGLSDIAGANIGRLSGGQQQRAFIARALVSRPDLLILDEPTVGVDEESVERFYRLLRRLHREEGLSILLITHDIDAVVAAADRIALLNRRIRFYGDPREFAARRGDLRPAGDGCSQPLFPPASGEEIRV</sequence>
<evidence type="ECO:0000313" key="7">
    <source>
        <dbReference type="EMBL" id="SFG51224.1"/>
    </source>
</evidence>
<dbReference type="Proteomes" id="UP000198661">
    <property type="component" value="Unassembled WGS sequence"/>
</dbReference>
<dbReference type="InterPro" id="IPR050153">
    <property type="entry name" value="Metal_Ion_Import_ABC"/>
</dbReference>
<evidence type="ECO:0000256" key="2">
    <source>
        <dbReference type="ARBA" id="ARBA00022448"/>
    </source>
</evidence>
<gene>
    <name evidence="7" type="ORF">SAMN04488025_14116</name>
</gene>
<dbReference type="InterPro" id="IPR027417">
    <property type="entry name" value="P-loop_NTPase"/>
</dbReference>
<dbReference type="RefSeq" id="WP_092041296.1">
    <property type="nucleotide sequence ID" value="NZ_FOOK01000041.1"/>
</dbReference>
<keyword evidence="4 7" id="KW-0067">ATP-binding</keyword>
<dbReference type="GO" id="GO:0005524">
    <property type="term" value="F:ATP binding"/>
    <property type="evidence" value="ECO:0007669"/>
    <property type="project" value="UniProtKB-KW"/>
</dbReference>
<evidence type="ECO:0000313" key="8">
    <source>
        <dbReference type="Proteomes" id="UP000198661"/>
    </source>
</evidence>
<dbReference type="FunFam" id="3.40.50.300:FF:000134">
    <property type="entry name" value="Iron-enterobactin ABC transporter ATP-binding protein"/>
    <property type="match status" value="1"/>
</dbReference>
<dbReference type="PANTHER" id="PTHR42734:SF17">
    <property type="entry name" value="METAL TRANSPORT SYSTEM ATP-BINDING PROTEIN TM_0124-RELATED"/>
    <property type="match status" value="1"/>
</dbReference>
<proteinExistence type="inferred from homology"/>
<feature type="region of interest" description="Disordered" evidence="5">
    <location>
        <begin position="233"/>
        <end position="257"/>
    </location>
</feature>
<dbReference type="Gene3D" id="3.40.50.300">
    <property type="entry name" value="P-loop containing nucleotide triphosphate hydrolases"/>
    <property type="match status" value="1"/>
</dbReference>
<dbReference type="PROSITE" id="PS50893">
    <property type="entry name" value="ABC_TRANSPORTER_2"/>
    <property type="match status" value="1"/>
</dbReference>
<protein>
    <submittedName>
        <fullName evidence="7">Zinc transport system ATP-binding protein</fullName>
    </submittedName>
</protein>
<evidence type="ECO:0000256" key="1">
    <source>
        <dbReference type="ARBA" id="ARBA00005417"/>
    </source>
</evidence>
<dbReference type="SUPFAM" id="SSF52540">
    <property type="entry name" value="P-loop containing nucleoside triphosphate hydrolases"/>
    <property type="match status" value="1"/>
</dbReference>
<evidence type="ECO:0000259" key="6">
    <source>
        <dbReference type="PROSITE" id="PS50893"/>
    </source>
</evidence>
<feature type="domain" description="ABC transporter" evidence="6">
    <location>
        <begin position="6"/>
        <end position="241"/>
    </location>
</feature>
<keyword evidence="2" id="KW-0813">Transport</keyword>
<dbReference type="AlphaFoldDB" id="A0A1I2SEJ1"/>
<dbReference type="Pfam" id="PF00005">
    <property type="entry name" value="ABC_tran"/>
    <property type="match status" value="1"/>
</dbReference>
<keyword evidence="3" id="KW-0547">Nucleotide-binding</keyword>
<comment type="similarity">
    <text evidence="1">Belongs to the ABC transporter superfamily.</text>
</comment>
<dbReference type="PANTHER" id="PTHR42734">
    <property type="entry name" value="METAL TRANSPORT SYSTEM ATP-BINDING PROTEIN TM_0124-RELATED"/>
    <property type="match status" value="1"/>
</dbReference>
<dbReference type="InterPro" id="IPR003439">
    <property type="entry name" value="ABC_transporter-like_ATP-bd"/>
</dbReference>
<evidence type="ECO:0000256" key="4">
    <source>
        <dbReference type="ARBA" id="ARBA00022840"/>
    </source>
</evidence>
<dbReference type="InterPro" id="IPR003593">
    <property type="entry name" value="AAA+_ATPase"/>
</dbReference>